<evidence type="ECO:0000313" key="2">
    <source>
        <dbReference type="Proteomes" id="UP000037594"/>
    </source>
</evidence>
<sequence length="98" mass="10683">MTAVSIFDVTADMIPVRAPYQPVTDDDRLWLKLLTLHADESRQPSSTAGNHRDSYGIADSEHAARRCCARCGIEFTRCAHAGFGICIDCVSVELGEVA</sequence>
<dbReference type="Proteomes" id="UP000037594">
    <property type="component" value="Unassembled WGS sequence"/>
</dbReference>
<organism evidence="1 2">
    <name type="scientific">Mycolicibacterium conceptionense</name>
    <dbReference type="NCBI Taxonomy" id="451644"/>
    <lineage>
        <taxon>Bacteria</taxon>
        <taxon>Bacillati</taxon>
        <taxon>Actinomycetota</taxon>
        <taxon>Actinomycetes</taxon>
        <taxon>Mycobacteriales</taxon>
        <taxon>Mycobacteriaceae</taxon>
        <taxon>Mycolicibacterium</taxon>
    </lineage>
</organism>
<dbReference type="EMBL" id="LFOD01000008">
    <property type="protein sequence ID" value="KMV18336.1"/>
    <property type="molecule type" value="Genomic_DNA"/>
</dbReference>
<dbReference type="RefSeq" id="WP_048895786.1">
    <property type="nucleotide sequence ID" value="NZ_LFOD01000008.1"/>
</dbReference>
<accession>A0A0J8UAC0</accession>
<dbReference type="PATRIC" id="fig|451644.5.peg.2478"/>
<proteinExistence type="predicted"/>
<comment type="caution">
    <text evidence="1">The sequence shown here is derived from an EMBL/GenBank/DDBJ whole genome shotgun (WGS) entry which is preliminary data.</text>
</comment>
<evidence type="ECO:0000313" key="1">
    <source>
        <dbReference type="EMBL" id="KMV18336.1"/>
    </source>
</evidence>
<name>A0A0J8UAC0_9MYCO</name>
<gene>
    <name evidence="1" type="ORF">ACT17_11975</name>
</gene>
<protein>
    <submittedName>
        <fullName evidence="1">Uncharacterized protein</fullName>
    </submittedName>
</protein>
<reference evidence="1 2" key="1">
    <citation type="submission" date="2015-06" db="EMBL/GenBank/DDBJ databases">
        <title>Genome sequence of Mycobacterium conceptionense strain MLE.</title>
        <authorList>
            <person name="Greninger A.L."/>
            <person name="Cunningham G."/>
            <person name="Chiu C.Y."/>
            <person name="Miller S."/>
        </authorList>
    </citation>
    <scope>NUCLEOTIDE SEQUENCE [LARGE SCALE GENOMIC DNA]</scope>
    <source>
        <strain evidence="1 2">MLE</strain>
    </source>
</reference>
<dbReference type="AlphaFoldDB" id="A0A0J8UAC0"/>